<feature type="signal peptide" evidence="3">
    <location>
        <begin position="1"/>
        <end position="17"/>
    </location>
</feature>
<dbReference type="PANTHER" id="PTHR45632:SF3">
    <property type="entry name" value="KELCH-LIKE PROTEIN 32"/>
    <property type="match status" value="1"/>
</dbReference>
<protein>
    <submittedName>
        <fullName evidence="4">Carboxypeptidase-like regulatory domain-containing protein</fullName>
    </submittedName>
</protein>
<evidence type="ECO:0000256" key="1">
    <source>
        <dbReference type="ARBA" id="ARBA00022441"/>
    </source>
</evidence>
<dbReference type="InterPro" id="IPR015915">
    <property type="entry name" value="Kelch-typ_b-propeller"/>
</dbReference>
<evidence type="ECO:0000313" key="5">
    <source>
        <dbReference type="Proteomes" id="UP001500748"/>
    </source>
</evidence>
<accession>A0ABP7GJX8</accession>
<dbReference type="InterPro" id="IPR008969">
    <property type="entry name" value="CarboxyPept-like_regulatory"/>
</dbReference>
<evidence type="ECO:0000256" key="2">
    <source>
        <dbReference type="ARBA" id="ARBA00022737"/>
    </source>
</evidence>
<dbReference type="SMART" id="SM00612">
    <property type="entry name" value="Kelch"/>
    <property type="match status" value="2"/>
</dbReference>
<comment type="caution">
    <text evidence="4">The sequence shown here is derived from an EMBL/GenBank/DDBJ whole genome shotgun (WGS) entry which is preliminary data.</text>
</comment>
<proteinExistence type="predicted"/>
<keyword evidence="1" id="KW-0880">Kelch repeat</keyword>
<keyword evidence="5" id="KW-1185">Reference proteome</keyword>
<dbReference type="PANTHER" id="PTHR45632">
    <property type="entry name" value="LD33804P"/>
    <property type="match status" value="1"/>
</dbReference>
<sequence>MRKLFLLLAFFPLLSFAQNIQGIVVSQKDSLPIQDTNIFALSTKAGTITNKDGEFSINLLSKYKDNELLEISHIGYTTRRITISYLKNHKYKIYLDEEIQNLSELTITSNIKLKSKIPFHKLTPSKYSAFSFGSFLKDDKIYVIGGDASLEVNELERLRSQRADFTLTTYLQASAVNSKLSYYRRDFSIYDIKTDTWEYPKLDLNLKKRAHHNIHFYDNSIFVLGGKRILINQKSSWEYLQDQIEVVDLNKQTIKVDNTNPHQACDFASFSYKDNIIVMGGSIKSTESGKKDYTNKVHLYNITSGYWYELDNMPTAKETSGIVIDDKIYIIGGNNGKPISKVETFDLNTQVWQVEGELFSGLEKPAIAYSDNMIYIYEDSLLYTYNLKTKQLKEYETEIALKYSAMYFDDDKLYIVGGRTEDKFSKLPSANVFSINIADFKTTNPSRTKVLSKITGLAKAN</sequence>
<dbReference type="SUPFAM" id="SSF49464">
    <property type="entry name" value="Carboxypeptidase regulatory domain-like"/>
    <property type="match status" value="1"/>
</dbReference>
<dbReference type="Gene3D" id="2.120.10.80">
    <property type="entry name" value="Kelch-type beta propeller"/>
    <property type="match status" value="1"/>
</dbReference>
<evidence type="ECO:0000313" key="4">
    <source>
        <dbReference type="EMBL" id="GAA3767412.1"/>
    </source>
</evidence>
<name>A0ABP7GJX8_9FLAO</name>
<feature type="chain" id="PRO_5046571781" evidence="3">
    <location>
        <begin position="18"/>
        <end position="461"/>
    </location>
</feature>
<dbReference type="Pfam" id="PF13715">
    <property type="entry name" value="CarbopepD_reg_2"/>
    <property type="match status" value="1"/>
</dbReference>
<dbReference type="SUPFAM" id="SSF50965">
    <property type="entry name" value="Galactose oxidase, central domain"/>
    <property type="match status" value="1"/>
</dbReference>
<reference evidence="5" key="1">
    <citation type="journal article" date="2019" name="Int. J. Syst. Evol. Microbiol.">
        <title>The Global Catalogue of Microorganisms (GCM) 10K type strain sequencing project: providing services to taxonomists for standard genome sequencing and annotation.</title>
        <authorList>
            <consortium name="The Broad Institute Genomics Platform"/>
            <consortium name="The Broad Institute Genome Sequencing Center for Infectious Disease"/>
            <person name="Wu L."/>
            <person name="Ma J."/>
        </authorList>
    </citation>
    <scope>NUCLEOTIDE SEQUENCE [LARGE SCALE GENOMIC DNA]</scope>
    <source>
        <strain evidence="5">JCM 17337</strain>
    </source>
</reference>
<dbReference type="InterPro" id="IPR006652">
    <property type="entry name" value="Kelch_1"/>
</dbReference>
<dbReference type="RefSeq" id="WP_345143769.1">
    <property type="nucleotide sequence ID" value="NZ_BAABDU010000003.1"/>
</dbReference>
<dbReference type="Pfam" id="PF24681">
    <property type="entry name" value="Kelch_KLHDC2_KLHL20_DRC7"/>
    <property type="match status" value="1"/>
</dbReference>
<evidence type="ECO:0000256" key="3">
    <source>
        <dbReference type="SAM" id="SignalP"/>
    </source>
</evidence>
<dbReference type="Proteomes" id="UP001500748">
    <property type="component" value="Unassembled WGS sequence"/>
</dbReference>
<dbReference type="InterPro" id="IPR011043">
    <property type="entry name" value="Gal_Oxase/kelch_b-propeller"/>
</dbReference>
<gene>
    <name evidence="4" type="ORF">GCM10022423_20340</name>
</gene>
<keyword evidence="2" id="KW-0677">Repeat</keyword>
<dbReference type="EMBL" id="BAABDU010000003">
    <property type="protein sequence ID" value="GAA3767412.1"/>
    <property type="molecule type" value="Genomic_DNA"/>
</dbReference>
<dbReference type="Gene3D" id="2.60.40.1120">
    <property type="entry name" value="Carboxypeptidase-like, regulatory domain"/>
    <property type="match status" value="1"/>
</dbReference>
<organism evidence="4 5">
    <name type="scientific">Flavobacterium ginsengiterrae</name>
    <dbReference type="NCBI Taxonomy" id="871695"/>
    <lineage>
        <taxon>Bacteria</taxon>
        <taxon>Pseudomonadati</taxon>
        <taxon>Bacteroidota</taxon>
        <taxon>Flavobacteriia</taxon>
        <taxon>Flavobacteriales</taxon>
        <taxon>Flavobacteriaceae</taxon>
        <taxon>Flavobacterium</taxon>
    </lineage>
</organism>
<keyword evidence="3" id="KW-0732">Signal</keyword>